<dbReference type="EMBL" id="MDYQ01000080">
    <property type="protein sequence ID" value="PRP83564.1"/>
    <property type="molecule type" value="Genomic_DNA"/>
</dbReference>
<keyword evidence="1" id="KW-0812">Transmembrane</keyword>
<gene>
    <name evidence="2" type="ORF">PROFUN_09113</name>
</gene>
<protein>
    <submittedName>
        <fullName evidence="2">Uncharacterized protein</fullName>
    </submittedName>
</protein>
<feature type="transmembrane region" description="Helical" evidence="1">
    <location>
        <begin position="238"/>
        <end position="257"/>
    </location>
</feature>
<organism evidence="2 3">
    <name type="scientific">Planoprotostelium fungivorum</name>
    <dbReference type="NCBI Taxonomy" id="1890364"/>
    <lineage>
        <taxon>Eukaryota</taxon>
        <taxon>Amoebozoa</taxon>
        <taxon>Evosea</taxon>
        <taxon>Variosea</taxon>
        <taxon>Cavosteliida</taxon>
        <taxon>Cavosteliaceae</taxon>
        <taxon>Planoprotostelium</taxon>
    </lineage>
</organism>
<sequence>MANRIGVIVDDLKSSWYFRVYALLWLVCAITGFVGLIHFGKEATRLSNEHSQRSYLVKTDSQTFPHIGFLIPNNGPNGQEYQILSLDCTGPTVDGVNATRQPKLITKPCYDTVFFNKQKRCLKVETDAIIKNVDEALRCVVTFNNTVAGEHVEIVMSNDVNPERNPQYLVGTTQDVTLSKIYKDDEFFFRRTVNERNGDANVTLFHATFRFADLYEHHQVTDDDAYTRWQSAADIGGFGFFLYILHSIVMFFVSLFLENNSVFLNGGAKTGSYQNL</sequence>
<proteinExistence type="predicted"/>
<keyword evidence="1" id="KW-0472">Membrane</keyword>
<accession>A0A2P6NHZ4</accession>
<feature type="transmembrane region" description="Helical" evidence="1">
    <location>
        <begin position="20"/>
        <end position="39"/>
    </location>
</feature>
<evidence type="ECO:0000256" key="1">
    <source>
        <dbReference type="SAM" id="Phobius"/>
    </source>
</evidence>
<comment type="caution">
    <text evidence="2">The sequence shown here is derived from an EMBL/GenBank/DDBJ whole genome shotgun (WGS) entry which is preliminary data.</text>
</comment>
<reference evidence="2 3" key="1">
    <citation type="journal article" date="2018" name="Genome Biol. Evol.">
        <title>Multiple Roots of Fruiting Body Formation in Amoebozoa.</title>
        <authorList>
            <person name="Hillmann F."/>
            <person name="Forbes G."/>
            <person name="Novohradska S."/>
            <person name="Ferling I."/>
            <person name="Riege K."/>
            <person name="Groth M."/>
            <person name="Westermann M."/>
            <person name="Marz M."/>
            <person name="Spaller T."/>
            <person name="Winckler T."/>
            <person name="Schaap P."/>
            <person name="Glockner G."/>
        </authorList>
    </citation>
    <scope>NUCLEOTIDE SEQUENCE [LARGE SCALE GENOMIC DNA]</scope>
    <source>
        <strain evidence="2 3">Jena</strain>
    </source>
</reference>
<evidence type="ECO:0000313" key="2">
    <source>
        <dbReference type="EMBL" id="PRP83564.1"/>
    </source>
</evidence>
<name>A0A2P6NHZ4_9EUKA</name>
<dbReference type="InParanoid" id="A0A2P6NHZ4"/>
<keyword evidence="1" id="KW-1133">Transmembrane helix</keyword>
<dbReference type="AlphaFoldDB" id="A0A2P6NHZ4"/>
<evidence type="ECO:0000313" key="3">
    <source>
        <dbReference type="Proteomes" id="UP000241769"/>
    </source>
</evidence>
<dbReference type="Proteomes" id="UP000241769">
    <property type="component" value="Unassembled WGS sequence"/>
</dbReference>
<keyword evidence="3" id="KW-1185">Reference proteome</keyword>